<name>A0A7Z7MUX3_9PROT</name>
<dbReference type="InterPro" id="IPR021457">
    <property type="entry name" value="DUF3108"/>
</dbReference>
<feature type="region of interest" description="Disordered" evidence="1">
    <location>
        <begin position="38"/>
        <end position="58"/>
    </location>
</feature>
<protein>
    <recommendedName>
        <fullName evidence="5">DUF3108 domain-containing protein</fullName>
    </recommendedName>
</protein>
<dbReference type="EMBL" id="LT837803">
    <property type="protein sequence ID" value="SMB24773.1"/>
    <property type="molecule type" value="Genomic_DNA"/>
</dbReference>
<dbReference type="Pfam" id="PF11306">
    <property type="entry name" value="DUF3108"/>
    <property type="match status" value="1"/>
</dbReference>
<keyword evidence="2" id="KW-0732">Signal</keyword>
<evidence type="ECO:0000256" key="2">
    <source>
        <dbReference type="SAM" id="SignalP"/>
    </source>
</evidence>
<feature type="chain" id="PRO_5030797043" description="DUF3108 domain-containing protein" evidence="2">
    <location>
        <begin position="23"/>
        <end position="297"/>
    </location>
</feature>
<feature type="signal peptide" evidence="2">
    <location>
        <begin position="1"/>
        <end position="22"/>
    </location>
</feature>
<reference evidence="3" key="1">
    <citation type="submission" date="2017-03" db="EMBL/GenBank/DDBJ databases">
        <authorList>
            <consortium name="AG Boll"/>
        </authorList>
    </citation>
    <scope>NUCLEOTIDE SEQUENCE [LARGE SCALE GENOMIC DNA]</scope>
    <source>
        <strain evidence="3">Chol</strain>
    </source>
</reference>
<organism evidence="3 4">
    <name type="scientific">Sterolibacterium denitrificans</name>
    <dbReference type="NCBI Taxonomy" id="157592"/>
    <lineage>
        <taxon>Bacteria</taxon>
        <taxon>Pseudomonadati</taxon>
        <taxon>Pseudomonadota</taxon>
        <taxon>Betaproteobacteria</taxon>
        <taxon>Nitrosomonadales</taxon>
        <taxon>Sterolibacteriaceae</taxon>
        <taxon>Sterolibacterium</taxon>
    </lineage>
</organism>
<proteinExistence type="predicted"/>
<dbReference type="RefSeq" id="WP_154716356.1">
    <property type="nucleotide sequence ID" value="NZ_LT837803.1"/>
</dbReference>
<evidence type="ECO:0000256" key="1">
    <source>
        <dbReference type="SAM" id="MobiDB-lite"/>
    </source>
</evidence>
<evidence type="ECO:0000313" key="3">
    <source>
        <dbReference type="EMBL" id="SMB24773.1"/>
    </source>
</evidence>
<keyword evidence="4" id="KW-1185">Reference proteome</keyword>
<sequence length="297" mass="32746">MSRHLHGLALLGALLFALPACAAEEPVGAVAIAAAGGPPAMPQKQLQPQPASANAPGRLPMPAQGRLRFELTRGDGRFVAAEALHEWRHDGKQYELQSVTETVGLVAFFRSTRIVWRSRGNVTAQGLQPLAFQAEKRSKPEGGARFDWTRMRLSLDGGPQRELALLPRSQDLLSMFYQLGVQLPELRRLASKPARPDRDGLDAAREFVMPVTNGRKLERYHFELLGEEPLNLSRLGRRQTLHLRTHAGEQLIDIWLDLQAHGLPVKIRYADDKGDAYDQTAVHIDISAADEAAAGAR</sequence>
<gene>
    <name evidence="3" type="ORF">SDENCHOL_11134</name>
</gene>
<dbReference type="AlphaFoldDB" id="A0A7Z7MUX3"/>
<evidence type="ECO:0000313" key="4">
    <source>
        <dbReference type="Proteomes" id="UP000242886"/>
    </source>
</evidence>
<dbReference type="Proteomes" id="UP000242886">
    <property type="component" value="Chromosome SDENCHOL"/>
</dbReference>
<evidence type="ECO:0008006" key="5">
    <source>
        <dbReference type="Google" id="ProtNLM"/>
    </source>
</evidence>
<accession>A0A7Z7MUX3</accession>